<dbReference type="RefSeq" id="WP_382164595.1">
    <property type="nucleotide sequence ID" value="NZ_JBHTBR010000002.1"/>
</dbReference>
<evidence type="ECO:0000256" key="1">
    <source>
        <dbReference type="SAM" id="Phobius"/>
    </source>
</evidence>
<name>A0ABW2IGG1_9PROT</name>
<gene>
    <name evidence="2" type="ORF">ACFQS8_00250</name>
</gene>
<accession>A0ABW2IGG1</accession>
<proteinExistence type="predicted"/>
<feature type="transmembrane region" description="Helical" evidence="1">
    <location>
        <begin position="106"/>
        <end position="125"/>
    </location>
</feature>
<comment type="caution">
    <text evidence="2">The sequence shown here is derived from an EMBL/GenBank/DDBJ whole genome shotgun (WGS) entry which is preliminary data.</text>
</comment>
<feature type="transmembrane region" description="Helical" evidence="1">
    <location>
        <begin position="7"/>
        <end position="30"/>
    </location>
</feature>
<organism evidence="2 3">
    <name type="scientific">Hirschia litorea</name>
    <dbReference type="NCBI Taxonomy" id="1199156"/>
    <lineage>
        <taxon>Bacteria</taxon>
        <taxon>Pseudomonadati</taxon>
        <taxon>Pseudomonadota</taxon>
        <taxon>Alphaproteobacteria</taxon>
        <taxon>Hyphomonadales</taxon>
        <taxon>Hyphomonadaceae</taxon>
        <taxon>Hirschia</taxon>
    </lineage>
</organism>
<dbReference type="Proteomes" id="UP001596492">
    <property type="component" value="Unassembled WGS sequence"/>
</dbReference>
<evidence type="ECO:0000313" key="3">
    <source>
        <dbReference type="Proteomes" id="UP001596492"/>
    </source>
</evidence>
<feature type="transmembrane region" description="Helical" evidence="1">
    <location>
        <begin position="73"/>
        <end position="94"/>
    </location>
</feature>
<protein>
    <submittedName>
        <fullName evidence="2">DUF1761 domain-containing protein</fullName>
    </submittedName>
</protein>
<keyword evidence="1" id="KW-1133">Transmembrane helix</keyword>
<evidence type="ECO:0000313" key="2">
    <source>
        <dbReference type="EMBL" id="MFC7290036.1"/>
    </source>
</evidence>
<dbReference type="Pfam" id="PF08570">
    <property type="entry name" value="DUF1761"/>
    <property type="match status" value="1"/>
</dbReference>
<keyword evidence="3" id="KW-1185">Reference proteome</keyword>
<dbReference type="EMBL" id="JBHTBR010000002">
    <property type="protein sequence ID" value="MFC7290036.1"/>
    <property type="molecule type" value="Genomic_DNA"/>
</dbReference>
<reference evidence="3" key="1">
    <citation type="journal article" date="2019" name="Int. J. Syst. Evol. Microbiol.">
        <title>The Global Catalogue of Microorganisms (GCM) 10K type strain sequencing project: providing services to taxonomists for standard genome sequencing and annotation.</title>
        <authorList>
            <consortium name="The Broad Institute Genomics Platform"/>
            <consortium name="The Broad Institute Genome Sequencing Center for Infectious Disease"/>
            <person name="Wu L."/>
            <person name="Ma J."/>
        </authorList>
    </citation>
    <scope>NUCLEOTIDE SEQUENCE [LARGE SCALE GENOMIC DNA]</scope>
    <source>
        <strain evidence="3">CCUG 51308</strain>
    </source>
</reference>
<keyword evidence="1" id="KW-0812">Transmembrane</keyword>
<dbReference type="InterPro" id="IPR013879">
    <property type="entry name" value="DUF1761"/>
</dbReference>
<feature type="transmembrane region" description="Helical" evidence="1">
    <location>
        <begin position="137"/>
        <end position="158"/>
    </location>
</feature>
<sequence length="159" mass="17107">MPRIGGINVVGVLLATIAFYMVGFVFYGLVFQAEWTAQTLAMSGVADLDSIRQMTPERLESAWYEAFPDANPGLSMGLGFVTTLITVTVLAIILRQLTSGASTIMSYAGLACLLAIGFSVTTLAYDHIYAAKPLTLLWIDSGHLIIGYVISAVILSFFD</sequence>
<keyword evidence="1" id="KW-0472">Membrane</keyword>